<dbReference type="AlphaFoldDB" id="A0AAE3IDW3"/>
<dbReference type="Proteomes" id="UP001208131">
    <property type="component" value="Unassembled WGS sequence"/>
</dbReference>
<accession>A0AAE3IDW3</accession>
<evidence type="ECO:0000313" key="1">
    <source>
        <dbReference type="EMBL" id="MCU6704441.1"/>
    </source>
</evidence>
<protein>
    <submittedName>
        <fullName evidence="1">Uncharacterized protein</fullName>
    </submittedName>
</protein>
<comment type="caution">
    <text evidence="1">The sequence shown here is derived from an EMBL/GenBank/DDBJ whole genome shotgun (WGS) entry which is preliminary data.</text>
</comment>
<gene>
    <name evidence="1" type="ORF">OCV57_00675</name>
</gene>
<proteinExistence type="predicted"/>
<name>A0AAE3IDW3_9FIRM</name>
<dbReference type="RefSeq" id="WP_267300207.1">
    <property type="nucleotide sequence ID" value="NZ_JAOQJZ010000001.1"/>
</dbReference>
<keyword evidence="2" id="KW-1185">Reference proteome</keyword>
<sequence length="51" mass="5709">MTELQEEMLKAAGLTEDNFRKPKVTEIDRIKANVDFLAMLNGVELEVGGDE</sequence>
<organism evidence="1 2">
    <name type="scientific">Hominimerdicola aceti</name>
    <dbReference type="NCBI Taxonomy" id="2981726"/>
    <lineage>
        <taxon>Bacteria</taxon>
        <taxon>Bacillati</taxon>
        <taxon>Bacillota</taxon>
        <taxon>Clostridia</taxon>
        <taxon>Eubacteriales</taxon>
        <taxon>Oscillospiraceae</taxon>
        <taxon>Hominimerdicola</taxon>
    </lineage>
</organism>
<reference evidence="1 2" key="1">
    <citation type="journal article" date="2021" name="ISME Commun">
        <title>Automated analysis of genomic sequences facilitates high-throughput and comprehensive description of bacteria.</title>
        <authorList>
            <person name="Hitch T.C.A."/>
        </authorList>
    </citation>
    <scope>NUCLEOTIDE SEQUENCE [LARGE SCALE GENOMIC DNA]</scope>
    <source>
        <strain evidence="1 2">Sanger_31</strain>
    </source>
</reference>
<dbReference type="EMBL" id="JAOQJZ010000001">
    <property type="protein sequence ID" value="MCU6704441.1"/>
    <property type="molecule type" value="Genomic_DNA"/>
</dbReference>
<evidence type="ECO:0000313" key="2">
    <source>
        <dbReference type="Proteomes" id="UP001208131"/>
    </source>
</evidence>